<name>A0ABN8WEZ1_9PROT</name>
<evidence type="ECO:0000313" key="2">
    <source>
        <dbReference type="EMBL" id="CAI3951551.1"/>
    </source>
</evidence>
<evidence type="ECO:0000256" key="1">
    <source>
        <dbReference type="SAM" id="Phobius"/>
    </source>
</evidence>
<dbReference type="EMBL" id="CAMXCH010000003">
    <property type="protein sequence ID" value="CAI3951551.1"/>
    <property type="molecule type" value="Genomic_DNA"/>
</dbReference>
<keyword evidence="1" id="KW-0472">Membrane</keyword>
<dbReference type="RefSeq" id="WP_034340033.1">
    <property type="nucleotide sequence ID" value="NZ_CAMXCH010000003.1"/>
</dbReference>
<organism evidence="2 3">
    <name type="scientific">Commensalibacter papalotli</name>
    <name type="common">ex Botero et al. 2024</name>
    <dbReference type="NCBI Taxonomy" id="2972766"/>
    <lineage>
        <taxon>Bacteria</taxon>
        <taxon>Pseudomonadati</taxon>
        <taxon>Pseudomonadota</taxon>
        <taxon>Alphaproteobacteria</taxon>
        <taxon>Acetobacterales</taxon>
        <taxon>Acetobacteraceae</taxon>
    </lineage>
</organism>
<comment type="caution">
    <text evidence="2">The sequence shown here is derived from an EMBL/GenBank/DDBJ whole genome shotgun (WGS) entry which is preliminary data.</text>
</comment>
<evidence type="ECO:0008006" key="4">
    <source>
        <dbReference type="Google" id="ProtNLM"/>
    </source>
</evidence>
<reference evidence="2" key="1">
    <citation type="submission" date="2022-10" db="EMBL/GenBank/DDBJ databases">
        <authorList>
            <person name="Botero Cardona J."/>
        </authorList>
    </citation>
    <scope>NUCLEOTIDE SEQUENCE</scope>
    <source>
        <strain evidence="2">R-83534</strain>
    </source>
</reference>
<keyword evidence="1" id="KW-0812">Transmembrane</keyword>
<evidence type="ECO:0000313" key="3">
    <source>
        <dbReference type="Proteomes" id="UP001154272"/>
    </source>
</evidence>
<feature type="transmembrane region" description="Helical" evidence="1">
    <location>
        <begin position="21"/>
        <end position="44"/>
    </location>
</feature>
<accession>A0ABN8WEZ1</accession>
<protein>
    <recommendedName>
        <fullName evidence="4">DUF2946 domain-containing protein</fullName>
    </recommendedName>
</protein>
<proteinExistence type="predicted"/>
<dbReference type="InterPro" id="IPR021333">
    <property type="entry name" value="DUF2946"/>
</dbReference>
<gene>
    <name evidence="2" type="ORF">R83534S58_LOCUS1744</name>
</gene>
<keyword evidence="1" id="KW-1133">Transmembrane helix</keyword>
<sequence>MQPLNLHINRIQNRNKSHSTWFLYAIYLVLTLFITQLLIAPLTFSNWWHCPMMSNAQTSAPMDMEDCMHMQHTPISKETKQDHHKKSQHGMVLCPLCTSFALPTPLLLNGPELPAISVIIIAHQIKAYFSHAPPTKFVRENPARAPPSFRF</sequence>
<keyword evidence="3" id="KW-1185">Reference proteome</keyword>
<dbReference type="Pfam" id="PF11162">
    <property type="entry name" value="DUF2946"/>
    <property type="match status" value="1"/>
</dbReference>
<dbReference type="Proteomes" id="UP001154272">
    <property type="component" value="Unassembled WGS sequence"/>
</dbReference>